<feature type="chain" id="PRO_5038721303" description="Lipoprotein" evidence="2">
    <location>
        <begin position="25"/>
        <end position="188"/>
    </location>
</feature>
<protein>
    <recommendedName>
        <fullName evidence="5">Lipoprotein</fullName>
    </recommendedName>
</protein>
<name>A0A563EUQ7_9PSEU</name>
<keyword evidence="2" id="KW-0732">Signal</keyword>
<proteinExistence type="predicted"/>
<feature type="signal peptide" evidence="2">
    <location>
        <begin position="1"/>
        <end position="24"/>
    </location>
</feature>
<evidence type="ECO:0000313" key="4">
    <source>
        <dbReference type="Proteomes" id="UP000316639"/>
    </source>
</evidence>
<accession>A0A563EUQ7</accession>
<dbReference type="EMBL" id="VOBR01000008">
    <property type="protein sequence ID" value="TWP51410.1"/>
    <property type="molecule type" value="Genomic_DNA"/>
</dbReference>
<evidence type="ECO:0000256" key="1">
    <source>
        <dbReference type="SAM" id="MobiDB-lite"/>
    </source>
</evidence>
<evidence type="ECO:0000256" key="2">
    <source>
        <dbReference type="SAM" id="SignalP"/>
    </source>
</evidence>
<organism evidence="3 4">
    <name type="scientific">Lentzea tibetensis</name>
    <dbReference type="NCBI Taxonomy" id="2591470"/>
    <lineage>
        <taxon>Bacteria</taxon>
        <taxon>Bacillati</taxon>
        <taxon>Actinomycetota</taxon>
        <taxon>Actinomycetes</taxon>
        <taxon>Pseudonocardiales</taxon>
        <taxon>Pseudonocardiaceae</taxon>
        <taxon>Lentzea</taxon>
    </lineage>
</organism>
<dbReference type="OrthoDB" id="4555541at2"/>
<sequence>MKLNRAVLMTAAAVAGVLALTACGGGNTTPPSATSTPTSASTPASSAAPTESEKPNAPDAPGDVTMRPSGFGPFKIGMDEAAAKATGQLGALVSDDSGCKIYETGSDKSGRVRIGQGTEGIYSLTAPNGVRTPQDIGQGSTDAEVRAAYPDAKDFRAGLSTEDYLFVVEGSKVIQVVVQGDSACPGKL</sequence>
<evidence type="ECO:0008006" key="5">
    <source>
        <dbReference type="Google" id="ProtNLM"/>
    </source>
</evidence>
<gene>
    <name evidence="3" type="ORF">FKR81_14405</name>
</gene>
<comment type="caution">
    <text evidence="3">The sequence shown here is derived from an EMBL/GenBank/DDBJ whole genome shotgun (WGS) entry which is preliminary data.</text>
</comment>
<keyword evidence="4" id="KW-1185">Reference proteome</keyword>
<dbReference type="PROSITE" id="PS51257">
    <property type="entry name" value="PROKAR_LIPOPROTEIN"/>
    <property type="match status" value="1"/>
</dbReference>
<feature type="region of interest" description="Disordered" evidence="1">
    <location>
        <begin position="28"/>
        <end position="72"/>
    </location>
</feature>
<dbReference type="Proteomes" id="UP000316639">
    <property type="component" value="Unassembled WGS sequence"/>
</dbReference>
<reference evidence="3 4" key="1">
    <citation type="submission" date="2019-07" db="EMBL/GenBank/DDBJ databases">
        <title>Lentzea xizangensis sp. nov., isolated from Qinghai-Tibetan Plateau Soils.</title>
        <authorList>
            <person name="Huang J."/>
        </authorList>
    </citation>
    <scope>NUCLEOTIDE SEQUENCE [LARGE SCALE GENOMIC DNA]</scope>
    <source>
        <strain evidence="3 4">FXJ1.1311</strain>
    </source>
</reference>
<evidence type="ECO:0000313" key="3">
    <source>
        <dbReference type="EMBL" id="TWP51410.1"/>
    </source>
</evidence>
<dbReference type="RefSeq" id="WP_146352107.1">
    <property type="nucleotide sequence ID" value="NZ_VOBR01000008.1"/>
</dbReference>
<feature type="compositionally biased region" description="Low complexity" evidence="1">
    <location>
        <begin position="28"/>
        <end position="50"/>
    </location>
</feature>
<dbReference type="AlphaFoldDB" id="A0A563EUQ7"/>